<dbReference type="AlphaFoldDB" id="A0AAD7ZPW7"/>
<gene>
    <name evidence="1" type="ORF">L9F63_021939</name>
</gene>
<comment type="caution">
    <text evidence="1">The sequence shown here is derived from an EMBL/GenBank/DDBJ whole genome shotgun (WGS) entry which is preliminary data.</text>
</comment>
<organism evidence="1 2">
    <name type="scientific">Diploptera punctata</name>
    <name type="common">Pacific beetle cockroach</name>
    <dbReference type="NCBI Taxonomy" id="6984"/>
    <lineage>
        <taxon>Eukaryota</taxon>
        <taxon>Metazoa</taxon>
        <taxon>Ecdysozoa</taxon>
        <taxon>Arthropoda</taxon>
        <taxon>Hexapoda</taxon>
        <taxon>Insecta</taxon>
        <taxon>Pterygota</taxon>
        <taxon>Neoptera</taxon>
        <taxon>Polyneoptera</taxon>
        <taxon>Dictyoptera</taxon>
        <taxon>Blattodea</taxon>
        <taxon>Blaberoidea</taxon>
        <taxon>Blaberidae</taxon>
        <taxon>Diplopterinae</taxon>
        <taxon>Diploptera</taxon>
    </lineage>
</organism>
<sequence>ESPSPPVLFRIFPDIQEQILNQGSMQLVVADLPGISQKLKLQFITFPNGDENSGSST</sequence>
<reference evidence="1" key="1">
    <citation type="journal article" date="2023" name="IScience">
        <title>Live-bearing cockroach genome reveals convergent evolutionary mechanisms linked to viviparity in insects and beyond.</title>
        <authorList>
            <person name="Fouks B."/>
            <person name="Harrison M.C."/>
            <person name="Mikhailova A.A."/>
            <person name="Marchal E."/>
            <person name="English S."/>
            <person name="Carruthers M."/>
            <person name="Jennings E.C."/>
            <person name="Chiamaka E.L."/>
            <person name="Frigard R.A."/>
            <person name="Pippel M."/>
            <person name="Attardo G.M."/>
            <person name="Benoit J.B."/>
            <person name="Bornberg-Bauer E."/>
            <person name="Tobe S.S."/>
        </authorList>
    </citation>
    <scope>NUCLEOTIDE SEQUENCE</scope>
    <source>
        <strain evidence="1">Stay&amp;Tobe</strain>
    </source>
</reference>
<proteinExistence type="predicted"/>
<keyword evidence="2" id="KW-1185">Reference proteome</keyword>
<evidence type="ECO:0000313" key="1">
    <source>
        <dbReference type="EMBL" id="KAJ9583718.1"/>
    </source>
</evidence>
<dbReference type="EMBL" id="JASPKZ010007539">
    <property type="protein sequence ID" value="KAJ9583718.1"/>
    <property type="molecule type" value="Genomic_DNA"/>
</dbReference>
<dbReference type="Proteomes" id="UP001233999">
    <property type="component" value="Unassembled WGS sequence"/>
</dbReference>
<evidence type="ECO:0000313" key="2">
    <source>
        <dbReference type="Proteomes" id="UP001233999"/>
    </source>
</evidence>
<reference evidence="1" key="2">
    <citation type="submission" date="2023-05" db="EMBL/GenBank/DDBJ databases">
        <authorList>
            <person name="Fouks B."/>
        </authorList>
    </citation>
    <scope>NUCLEOTIDE SEQUENCE</scope>
    <source>
        <strain evidence="1">Stay&amp;Tobe</strain>
        <tissue evidence="1">Testes</tissue>
    </source>
</reference>
<name>A0AAD7ZPW7_DIPPU</name>
<accession>A0AAD7ZPW7</accession>
<feature type="non-terminal residue" evidence="1">
    <location>
        <position position="57"/>
    </location>
</feature>
<feature type="non-terminal residue" evidence="1">
    <location>
        <position position="1"/>
    </location>
</feature>
<protein>
    <submittedName>
        <fullName evidence="1">Uncharacterized protein</fullName>
    </submittedName>
</protein>